<dbReference type="OrthoDB" id="3389346at2"/>
<dbReference type="Proteomes" id="UP000650511">
    <property type="component" value="Unassembled WGS sequence"/>
</dbReference>
<sequence length="81" mass="8478">MSPMSASEPSSEARRLLAAKRTAREVLGARPGVRGIGIGDHCLRVYVVDAATGRQLPGEVDGVPLECVEVGDLRAQHRGGA</sequence>
<comment type="caution">
    <text evidence="1">The sequence shown here is derived from an EMBL/GenBank/DDBJ whole genome shotgun (WGS) entry which is preliminary data.</text>
</comment>
<name>A0A8J3EVE9_9ACTN</name>
<dbReference type="AlphaFoldDB" id="A0A8J3EVE9"/>
<reference evidence="1" key="2">
    <citation type="submission" date="2020-09" db="EMBL/GenBank/DDBJ databases">
        <authorList>
            <person name="Sun Q."/>
            <person name="Zhou Y."/>
        </authorList>
    </citation>
    <scope>NUCLEOTIDE SEQUENCE</scope>
    <source>
        <strain evidence="1">CGMCC 1.14988</strain>
    </source>
</reference>
<dbReference type="RefSeq" id="WP_130648959.1">
    <property type="nucleotide sequence ID" value="NZ_BMHA01000010.1"/>
</dbReference>
<dbReference type="EMBL" id="BMHA01000010">
    <property type="protein sequence ID" value="GGI07986.1"/>
    <property type="molecule type" value="Genomic_DNA"/>
</dbReference>
<protein>
    <submittedName>
        <fullName evidence="1">Uncharacterized protein</fullName>
    </submittedName>
</protein>
<gene>
    <name evidence="1" type="ORF">GCM10011354_26820</name>
</gene>
<keyword evidence="2" id="KW-1185">Reference proteome</keyword>
<reference evidence="1" key="1">
    <citation type="journal article" date="2014" name="Int. J. Syst. Evol. Microbiol.">
        <title>Complete genome sequence of Corynebacterium casei LMG S-19264T (=DSM 44701T), isolated from a smear-ripened cheese.</title>
        <authorList>
            <consortium name="US DOE Joint Genome Institute (JGI-PGF)"/>
            <person name="Walter F."/>
            <person name="Albersmeier A."/>
            <person name="Kalinowski J."/>
            <person name="Ruckert C."/>
        </authorList>
    </citation>
    <scope>NUCLEOTIDE SEQUENCE</scope>
    <source>
        <strain evidence="1">CGMCC 1.14988</strain>
    </source>
</reference>
<evidence type="ECO:0000313" key="1">
    <source>
        <dbReference type="EMBL" id="GGI07986.1"/>
    </source>
</evidence>
<organism evidence="1 2">
    <name type="scientific">Egicoccus halophilus</name>
    <dbReference type="NCBI Taxonomy" id="1670830"/>
    <lineage>
        <taxon>Bacteria</taxon>
        <taxon>Bacillati</taxon>
        <taxon>Actinomycetota</taxon>
        <taxon>Nitriliruptoria</taxon>
        <taxon>Egicoccales</taxon>
        <taxon>Egicoccaceae</taxon>
        <taxon>Egicoccus</taxon>
    </lineage>
</organism>
<proteinExistence type="predicted"/>
<accession>A0A8J3EVE9</accession>
<evidence type="ECO:0000313" key="2">
    <source>
        <dbReference type="Proteomes" id="UP000650511"/>
    </source>
</evidence>